<feature type="non-terminal residue" evidence="3">
    <location>
        <position position="1"/>
    </location>
</feature>
<proteinExistence type="predicted"/>
<protein>
    <recommendedName>
        <fullName evidence="2">Nephrocystin 3-like N-terminal domain-containing protein</fullName>
    </recommendedName>
</protein>
<evidence type="ECO:0000259" key="2">
    <source>
        <dbReference type="Pfam" id="PF24883"/>
    </source>
</evidence>
<organism evidence="3 4">
    <name type="scientific">Mycena pura</name>
    <dbReference type="NCBI Taxonomy" id="153505"/>
    <lineage>
        <taxon>Eukaryota</taxon>
        <taxon>Fungi</taxon>
        <taxon>Dikarya</taxon>
        <taxon>Basidiomycota</taxon>
        <taxon>Agaricomycotina</taxon>
        <taxon>Agaricomycetes</taxon>
        <taxon>Agaricomycetidae</taxon>
        <taxon>Agaricales</taxon>
        <taxon>Marasmiineae</taxon>
        <taxon>Mycenaceae</taxon>
        <taxon>Mycena</taxon>
    </lineage>
</organism>
<keyword evidence="1" id="KW-0677">Repeat</keyword>
<accession>A0AAD6ULJ6</accession>
<evidence type="ECO:0000313" key="3">
    <source>
        <dbReference type="EMBL" id="KAJ7190185.1"/>
    </source>
</evidence>
<sequence length="71" mass="7893">YNSGERFPDPACHPGTRIKVLGDLFSWSSDTSLQNQLLWLYGSAGMGKSAIAQTFAGEMQDCSTAWCFFFF</sequence>
<name>A0AAD6ULJ6_9AGAR</name>
<dbReference type="InterPro" id="IPR027417">
    <property type="entry name" value="P-loop_NTPase"/>
</dbReference>
<dbReference type="EMBL" id="JARJCW010000155">
    <property type="protein sequence ID" value="KAJ7190185.1"/>
    <property type="molecule type" value="Genomic_DNA"/>
</dbReference>
<feature type="domain" description="Nephrocystin 3-like N-terminal" evidence="2">
    <location>
        <begin position="26"/>
        <end position="71"/>
    </location>
</feature>
<comment type="caution">
    <text evidence="3">The sequence shown here is derived from an EMBL/GenBank/DDBJ whole genome shotgun (WGS) entry which is preliminary data.</text>
</comment>
<dbReference type="SUPFAM" id="SSF52540">
    <property type="entry name" value="P-loop containing nucleoside triphosphate hydrolases"/>
    <property type="match status" value="1"/>
</dbReference>
<dbReference type="AlphaFoldDB" id="A0AAD6ULJ6"/>
<dbReference type="Proteomes" id="UP001219525">
    <property type="component" value="Unassembled WGS sequence"/>
</dbReference>
<gene>
    <name evidence="3" type="ORF">GGX14DRAFT_314376</name>
</gene>
<dbReference type="Pfam" id="PF24883">
    <property type="entry name" value="NPHP3_N"/>
    <property type="match status" value="1"/>
</dbReference>
<feature type="non-terminal residue" evidence="3">
    <location>
        <position position="71"/>
    </location>
</feature>
<evidence type="ECO:0000256" key="1">
    <source>
        <dbReference type="ARBA" id="ARBA00022737"/>
    </source>
</evidence>
<evidence type="ECO:0000313" key="4">
    <source>
        <dbReference type="Proteomes" id="UP001219525"/>
    </source>
</evidence>
<dbReference type="InterPro" id="IPR056884">
    <property type="entry name" value="NPHP3-like_N"/>
</dbReference>
<reference evidence="3" key="1">
    <citation type="submission" date="2023-03" db="EMBL/GenBank/DDBJ databases">
        <title>Massive genome expansion in bonnet fungi (Mycena s.s.) driven by repeated elements and novel gene families across ecological guilds.</title>
        <authorList>
            <consortium name="Lawrence Berkeley National Laboratory"/>
            <person name="Harder C.B."/>
            <person name="Miyauchi S."/>
            <person name="Viragh M."/>
            <person name="Kuo A."/>
            <person name="Thoen E."/>
            <person name="Andreopoulos B."/>
            <person name="Lu D."/>
            <person name="Skrede I."/>
            <person name="Drula E."/>
            <person name="Henrissat B."/>
            <person name="Morin E."/>
            <person name="Kohler A."/>
            <person name="Barry K."/>
            <person name="LaButti K."/>
            <person name="Morin E."/>
            <person name="Salamov A."/>
            <person name="Lipzen A."/>
            <person name="Mereny Z."/>
            <person name="Hegedus B."/>
            <person name="Baldrian P."/>
            <person name="Stursova M."/>
            <person name="Weitz H."/>
            <person name="Taylor A."/>
            <person name="Grigoriev I.V."/>
            <person name="Nagy L.G."/>
            <person name="Martin F."/>
            <person name="Kauserud H."/>
        </authorList>
    </citation>
    <scope>NUCLEOTIDE SEQUENCE</scope>
    <source>
        <strain evidence="3">9144</strain>
    </source>
</reference>
<keyword evidence="4" id="KW-1185">Reference proteome</keyword>